<keyword evidence="4 5" id="KW-0472">Membrane</keyword>
<name>A0A1T5BH81_9SPHN</name>
<feature type="transmembrane region" description="Helical" evidence="5">
    <location>
        <begin position="72"/>
        <end position="93"/>
    </location>
</feature>
<keyword evidence="8" id="KW-1185">Reference proteome</keyword>
<dbReference type="Pfam" id="PF07298">
    <property type="entry name" value="NnrU"/>
    <property type="match status" value="1"/>
</dbReference>
<organism evidence="7 8">
    <name type="scientific">Sphingopyxis flava</name>
    <dbReference type="NCBI Taxonomy" id="1507287"/>
    <lineage>
        <taxon>Bacteria</taxon>
        <taxon>Pseudomonadati</taxon>
        <taxon>Pseudomonadota</taxon>
        <taxon>Alphaproteobacteria</taxon>
        <taxon>Sphingomonadales</taxon>
        <taxon>Sphingomonadaceae</taxon>
        <taxon>Sphingopyxis</taxon>
    </lineage>
</organism>
<feature type="transmembrane region" description="Helical" evidence="5">
    <location>
        <begin position="208"/>
        <end position="232"/>
    </location>
</feature>
<evidence type="ECO:0000259" key="6">
    <source>
        <dbReference type="Pfam" id="PF07298"/>
    </source>
</evidence>
<gene>
    <name evidence="7" type="ORF">SAMN06295937_1006184</name>
</gene>
<dbReference type="AlphaFoldDB" id="A0A1T5BH81"/>
<dbReference type="InterPro" id="IPR009915">
    <property type="entry name" value="NnrU_dom"/>
</dbReference>
<dbReference type="EMBL" id="FUYP01000006">
    <property type="protein sequence ID" value="SKB46651.1"/>
    <property type="molecule type" value="Genomic_DNA"/>
</dbReference>
<feature type="domain" description="NnrU" evidence="6">
    <location>
        <begin position="6"/>
        <end position="223"/>
    </location>
</feature>
<reference evidence="8" key="1">
    <citation type="submission" date="2017-02" db="EMBL/GenBank/DDBJ databases">
        <authorList>
            <person name="Varghese N."/>
            <person name="Submissions S."/>
        </authorList>
    </citation>
    <scope>NUCLEOTIDE SEQUENCE [LARGE SCALE GENOMIC DNA]</scope>
    <source>
        <strain evidence="8">R11H</strain>
    </source>
</reference>
<evidence type="ECO:0000256" key="2">
    <source>
        <dbReference type="ARBA" id="ARBA00022692"/>
    </source>
</evidence>
<protein>
    <submittedName>
        <fullName evidence="7">Uncharacterized membrane protein</fullName>
    </submittedName>
</protein>
<evidence type="ECO:0000256" key="3">
    <source>
        <dbReference type="ARBA" id="ARBA00022989"/>
    </source>
</evidence>
<feature type="transmembrane region" description="Helical" evidence="5">
    <location>
        <begin position="38"/>
        <end position="60"/>
    </location>
</feature>
<evidence type="ECO:0000256" key="5">
    <source>
        <dbReference type="SAM" id="Phobius"/>
    </source>
</evidence>
<comment type="subcellular location">
    <subcellularLocation>
        <location evidence="1">Membrane</location>
        <topology evidence="1">Multi-pass membrane protein</topology>
    </subcellularLocation>
</comment>
<dbReference type="Proteomes" id="UP000190044">
    <property type="component" value="Unassembled WGS sequence"/>
</dbReference>
<dbReference type="GO" id="GO:0016020">
    <property type="term" value="C:membrane"/>
    <property type="evidence" value="ECO:0007669"/>
    <property type="project" value="UniProtKB-SubCell"/>
</dbReference>
<dbReference type="Gene3D" id="1.20.120.1630">
    <property type="match status" value="1"/>
</dbReference>
<keyword evidence="2 5" id="KW-0812">Transmembrane</keyword>
<evidence type="ECO:0000313" key="8">
    <source>
        <dbReference type="Proteomes" id="UP000190044"/>
    </source>
</evidence>
<accession>A0A1T5BH81</accession>
<evidence type="ECO:0000256" key="1">
    <source>
        <dbReference type="ARBA" id="ARBA00004141"/>
    </source>
</evidence>
<evidence type="ECO:0000313" key="7">
    <source>
        <dbReference type="EMBL" id="SKB46651.1"/>
    </source>
</evidence>
<proteinExistence type="predicted"/>
<feature type="transmembrane region" description="Helical" evidence="5">
    <location>
        <begin position="128"/>
        <end position="158"/>
    </location>
</feature>
<keyword evidence="3 5" id="KW-1133">Transmembrane helix</keyword>
<evidence type="ECO:0000256" key="4">
    <source>
        <dbReference type="ARBA" id="ARBA00023136"/>
    </source>
</evidence>
<sequence>MEPMTLLIVTCILFVGSHLLLSHPLRAPLAGRMGERSFQIVYSIVALATFILVVQAWRGMPPEPPLWAAGDALWAIASLVVLIASILFMGSLVGNPALPAPGAAFAAQGAPRGVYAITRHPMMWGFSLWALAHALVMPTPGQFVLSAAIAFLALVGAAGQDVKKARLMGDTWRHWAARTSFVPFARQIRGTTPWGDTIPRPHALFGGILVWIAATWAHGALGYMAAGIWRWIS</sequence>